<dbReference type="EMBL" id="JACHJR010000001">
    <property type="protein sequence ID" value="MBB4950397.1"/>
    <property type="molecule type" value="Genomic_DNA"/>
</dbReference>
<feature type="domain" description="VOC" evidence="1">
    <location>
        <begin position="14"/>
        <end position="127"/>
    </location>
</feature>
<reference evidence="2 3" key="1">
    <citation type="submission" date="2020-08" db="EMBL/GenBank/DDBJ databases">
        <title>Sequencing the genomes of 1000 actinobacteria strains.</title>
        <authorList>
            <person name="Klenk H.-P."/>
        </authorList>
    </citation>
    <scope>NUCLEOTIDE SEQUENCE [LARGE SCALE GENOMIC DNA]</scope>
    <source>
        <strain evidence="2 3">DSM 44786</strain>
    </source>
</reference>
<dbReference type="CDD" id="cd07247">
    <property type="entry name" value="SgaA_N_like"/>
    <property type="match status" value="1"/>
</dbReference>
<dbReference type="PANTHER" id="PTHR33993">
    <property type="entry name" value="GLYOXALASE-RELATED"/>
    <property type="match status" value="1"/>
</dbReference>
<dbReference type="InterPro" id="IPR041581">
    <property type="entry name" value="Glyoxalase_6"/>
</dbReference>
<dbReference type="InterPro" id="IPR052164">
    <property type="entry name" value="Anthracycline_SecMetBiosynth"/>
</dbReference>
<comment type="caution">
    <text evidence="2">The sequence shown here is derived from an EMBL/GenBank/DDBJ whole genome shotgun (WGS) entry which is preliminary data.</text>
</comment>
<evidence type="ECO:0000259" key="1">
    <source>
        <dbReference type="PROSITE" id="PS51819"/>
    </source>
</evidence>
<accession>A0A7W7WK30</accession>
<proteinExistence type="predicted"/>
<dbReference type="AlphaFoldDB" id="A0A7W7WK30"/>
<gene>
    <name evidence="2" type="ORF">F4556_005932</name>
</gene>
<name>A0A7W7WK30_9ACTN</name>
<dbReference type="InterPro" id="IPR037523">
    <property type="entry name" value="VOC_core"/>
</dbReference>
<dbReference type="PANTHER" id="PTHR33993:SF10">
    <property type="entry name" value="CONSERVED PROTEIN"/>
    <property type="match status" value="1"/>
</dbReference>
<organism evidence="2 3">
    <name type="scientific">Kitasatospora gansuensis</name>
    <dbReference type="NCBI Taxonomy" id="258050"/>
    <lineage>
        <taxon>Bacteria</taxon>
        <taxon>Bacillati</taxon>
        <taxon>Actinomycetota</taxon>
        <taxon>Actinomycetes</taxon>
        <taxon>Kitasatosporales</taxon>
        <taxon>Streptomycetaceae</taxon>
        <taxon>Kitasatospora</taxon>
    </lineage>
</organism>
<evidence type="ECO:0000313" key="2">
    <source>
        <dbReference type="EMBL" id="MBB4950397.1"/>
    </source>
</evidence>
<dbReference type="PROSITE" id="PS51819">
    <property type="entry name" value="VOC"/>
    <property type="match status" value="2"/>
</dbReference>
<dbReference type="Gene3D" id="3.10.180.10">
    <property type="entry name" value="2,3-Dihydroxybiphenyl 1,2-Dioxygenase, domain 1"/>
    <property type="match status" value="2"/>
</dbReference>
<dbReference type="Proteomes" id="UP000573327">
    <property type="component" value="Unassembled WGS sequence"/>
</dbReference>
<evidence type="ECO:0000313" key="3">
    <source>
        <dbReference type="Proteomes" id="UP000573327"/>
    </source>
</evidence>
<keyword evidence="3" id="KW-1185">Reference proteome</keyword>
<dbReference type="Pfam" id="PF18029">
    <property type="entry name" value="Glyoxalase_6"/>
    <property type="match status" value="1"/>
</dbReference>
<dbReference type="SUPFAM" id="SSF54593">
    <property type="entry name" value="Glyoxalase/Bleomycin resistance protein/Dihydroxybiphenyl dioxygenase"/>
    <property type="match status" value="2"/>
</dbReference>
<sequence length="255" mass="27745">MSEQTVTVRCVPAAPCWVSLMARDLTAAQAFYGPLLGWAFQDGLHGFGPYVRAVLDGVEVAGIGATEGQWQPPVAWTTYFGTESADDTAARIRERGGTVAIGPLPFDAGRMVLASDLSGAAFGIWEGDLGCNTWVRSPGAPVWIELRTGDPFEAALFYGEVFRWDERKPDRFEVRYENERVVLRAEQRSVAALRRAEDVGAHWEVFFSVTDTDLAVRRAVELGGSAEGAAVDTPYGRVARLRDSEGGLFSVITPV</sequence>
<feature type="domain" description="VOC" evidence="1">
    <location>
        <begin position="140"/>
        <end position="254"/>
    </location>
</feature>
<protein>
    <recommendedName>
        <fullName evidence="1">VOC domain-containing protein</fullName>
    </recommendedName>
</protein>
<dbReference type="RefSeq" id="WP_184921539.1">
    <property type="nucleotide sequence ID" value="NZ_JACHJR010000001.1"/>
</dbReference>
<dbReference type="InterPro" id="IPR029068">
    <property type="entry name" value="Glyas_Bleomycin-R_OHBP_Dase"/>
</dbReference>